<proteinExistence type="predicted"/>
<dbReference type="EMBL" id="GBXM01003076">
    <property type="protein sequence ID" value="JAI05502.1"/>
    <property type="molecule type" value="Transcribed_RNA"/>
</dbReference>
<name>A0A0E9XSU2_ANGAN</name>
<reference evidence="1" key="1">
    <citation type="submission" date="2014-11" db="EMBL/GenBank/DDBJ databases">
        <authorList>
            <person name="Amaro Gonzalez C."/>
        </authorList>
    </citation>
    <scope>NUCLEOTIDE SEQUENCE</scope>
</reference>
<protein>
    <submittedName>
        <fullName evidence="1">Uncharacterized protein</fullName>
    </submittedName>
</protein>
<reference evidence="1" key="2">
    <citation type="journal article" date="2015" name="Fish Shellfish Immunol.">
        <title>Early steps in the European eel (Anguilla anguilla)-Vibrio vulnificus interaction in the gills: Role of the RtxA13 toxin.</title>
        <authorList>
            <person name="Callol A."/>
            <person name="Pajuelo D."/>
            <person name="Ebbesson L."/>
            <person name="Teles M."/>
            <person name="MacKenzie S."/>
            <person name="Amaro C."/>
        </authorList>
    </citation>
    <scope>NUCLEOTIDE SEQUENCE</scope>
</reference>
<evidence type="ECO:0000313" key="1">
    <source>
        <dbReference type="EMBL" id="JAI05502.1"/>
    </source>
</evidence>
<sequence length="32" mass="3469">MQSIVSTPLNYELNLKARSTDLNSFKGISAGI</sequence>
<organism evidence="1">
    <name type="scientific">Anguilla anguilla</name>
    <name type="common">European freshwater eel</name>
    <name type="synonym">Muraena anguilla</name>
    <dbReference type="NCBI Taxonomy" id="7936"/>
    <lineage>
        <taxon>Eukaryota</taxon>
        <taxon>Metazoa</taxon>
        <taxon>Chordata</taxon>
        <taxon>Craniata</taxon>
        <taxon>Vertebrata</taxon>
        <taxon>Euteleostomi</taxon>
        <taxon>Actinopterygii</taxon>
        <taxon>Neopterygii</taxon>
        <taxon>Teleostei</taxon>
        <taxon>Anguilliformes</taxon>
        <taxon>Anguillidae</taxon>
        <taxon>Anguilla</taxon>
    </lineage>
</organism>
<accession>A0A0E9XSU2</accession>
<dbReference type="AlphaFoldDB" id="A0A0E9XSU2"/>